<dbReference type="CDD" id="cd01427">
    <property type="entry name" value="HAD_like"/>
    <property type="match status" value="1"/>
</dbReference>
<dbReference type="InterPro" id="IPR006439">
    <property type="entry name" value="HAD-SF_hydro_IA"/>
</dbReference>
<dbReference type="EMBL" id="JABFUD020000021">
    <property type="protein sequence ID" value="KAI5063682.1"/>
    <property type="molecule type" value="Genomic_DNA"/>
</dbReference>
<dbReference type="Gene3D" id="3.40.50.1000">
    <property type="entry name" value="HAD superfamily/HAD-like"/>
    <property type="match status" value="1"/>
</dbReference>
<dbReference type="OrthoDB" id="426235at2759"/>
<dbReference type="GO" id="GO:0009507">
    <property type="term" value="C:chloroplast"/>
    <property type="evidence" value="ECO:0007669"/>
    <property type="project" value="TreeGrafter"/>
</dbReference>
<comment type="caution">
    <text evidence="1">The sequence shown here is derived from an EMBL/GenBank/DDBJ whole genome shotgun (WGS) entry which is preliminary data.</text>
</comment>
<organism evidence="1 2">
    <name type="scientific">Adiantum capillus-veneris</name>
    <name type="common">Maidenhair fern</name>
    <dbReference type="NCBI Taxonomy" id="13818"/>
    <lineage>
        <taxon>Eukaryota</taxon>
        <taxon>Viridiplantae</taxon>
        <taxon>Streptophyta</taxon>
        <taxon>Embryophyta</taxon>
        <taxon>Tracheophyta</taxon>
        <taxon>Polypodiopsida</taxon>
        <taxon>Polypodiidae</taxon>
        <taxon>Polypodiales</taxon>
        <taxon>Pteridineae</taxon>
        <taxon>Pteridaceae</taxon>
        <taxon>Vittarioideae</taxon>
        <taxon>Adiantum</taxon>
    </lineage>
</organism>
<reference evidence="1" key="1">
    <citation type="submission" date="2021-01" db="EMBL/GenBank/DDBJ databases">
        <title>Adiantum capillus-veneris genome.</title>
        <authorList>
            <person name="Fang Y."/>
            <person name="Liao Q."/>
        </authorList>
    </citation>
    <scope>NUCLEOTIDE SEQUENCE</scope>
    <source>
        <strain evidence="1">H3</strain>
        <tissue evidence="1">Leaf</tissue>
    </source>
</reference>
<evidence type="ECO:0000313" key="1">
    <source>
        <dbReference type="EMBL" id="KAI5063682.1"/>
    </source>
</evidence>
<feature type="non-terminal residue" evidence="1">
    <location>
        <position position="1"/>
    </location>
</feature>
<dbReference type="Proteomes" id="UP000886520">
    <property type="component" value="Chromosome 21"/>
</dbReference>
<dbReference type="SUPFAM" id="SSF56784">
    <property type="entry name" value="HAD-like"/>
    <property type="match status" value="1"/>
</dbReference>
<dbReference type="Pfam" id="PF13419">
    <property type="entry name" value="HAD_2"/>
    <property type="match status" value="1"/>
</dbReference>
<name>A0A9D4Z7N0_ADICA</name>
<protein>
    <submittedName>
        <fullName evidence="1">Uncharacterized protein</fullName>
    </submittedName>
</protein>
<dbReference type="AlphaFoldDB" id="A0A9D4Z7N0"/>
<evidence type="ECO:0000313" key="2">
    <source>
        <dbReference type="Proteomes" id="UP000886520"/>
    </source>
</evidence>
<dbReference type="InterPro" id="IPR041492">
    <property type="entry name" value="HAD_2"/>
</dbReference>
<dbReference type="NCBIfam" id="TIGR01549">
    <property type="entry name" value="HAD-SF-IA-v1"/>
    <property type="match status" value="1"/>
</dbReference>
<dbReference type="Gene3D" id="1.10.260.80">
    <property type="match status" value="1"/>
</dbReference>
<dbReference type="PANTHER" id="PTHR43885:SF1">
    <property type="entry name" value="SUPERFAMILY HYDROLASE, PUTATIVE (AFU_ORTHOLOGUE AFUA_4G13290)-RELATED"/>
    <property type="match status" value="1"/>
</dbReference>
<keyword evidence="2" id="KW-1185">Reference proteome</keyword>
<dbReference type="PANTHER" id="PTHR43885">
    <property type="entry name" value="HALOACID DEHALOGENASE-LIKE HYDROLASE"/>
    <property type="match status" value="1"/>
</dbReference>
<accession>A0A9D4Z7N0</accession>
<dbReference type="InterPro" id="IPR023214">
    <property type="entry name" value="HAD_sf"/>
</dbReference>
<gene>
    <name evidence="1" type="ORF">GOP47_0022229</name>
</gene>
<proteinExistence type="predicted"/>
<dbReference type="InterPro" id="IPR036412">
    <property type="entry name" value="HAD-like_sf"/>
</dbReference>
<sequence>AMAMAARRALLRGVVFDLDGTLRVPPSLDLQALRGAILKDGHRSPEQVAKALQAIDSADMQRQEGCGSAIAGAKEVCDHIDASNLHRAIITLSSSDDAQRFQAEVNNRSPFSPVFGKEYSSLKPSAHPLMQVCRQWCVGPRQVLMVGDSPRYDIACGNAAGALTCLVDPLFRYNNIDRQLPMHHRPIFKVHSLFELKHLIQQLQIRRWDFHVGELAV</sequence>